<organism evidence="1 2">
    <name type="scientific">Jimgerdemannia flammicorona</name>
    <dbReference type="NCBI Taxonomy" id="994334"/>
    <lineage>
        <taxon>Eukaryota</taxon>
        <taxon>Fungi</taxon>
        <taxon>Fungi incertae sedis</taxon>
        <taxon>Mucoromycota</taxon>
        <taxon>Mucoromycotina</taxon>
        <taxon>Endogonomycetes</taxon>
        <taxon>Endogonales</taxon>
        <taxon>Endogonaceae</taxon>
        <taxon>Jimgerdemannia</taxon>
    </lineage>
</organism>
<evidence type="ECO:0000313" key="1">
    <source>
        <dbReference type="EMBL" id="RUS12685.1"/>
    </source>
</evidence>
<gene>
    <name evidence="1" type="ORF">BC938DRAFT_478566</name>
</gene>
<dbReference type="Proteomes" id="UP000274822">
    <property type="component" value="Unassembled WGS sequence"/>
</dbReference>
<name>A0A433P5D5_9FUNG</name>
<feature type="non-terminal residue" evidence="1">
    <location>
        <position position="98"/>
    </location>
</feature>
<dbReference type="AlphaFoldDB" id="A0A433P5D5"/>
<evidence type="ECO:0000313" key="2">
    <source>
        <dbReference type="Proteomes" id="UP000274822"/>
    </source>
</evidence>
<sequence length="98" mass="11061">MRNNSQRYAVHSIVACGTFSIQHLNSTNVRLSPFNIAESLTNPYFSAQQTHHLFDEFAQQEEITIDHRIVDDIYSNTNGHPGLICLCGRAIAENLCIK</sequence>
<accession>A0A433P5D5</accession>
<comment type="caution">
    <text evidence="1">The sequence shown here is derived from an EMBL/GenBank/DDBJ whole genome shotgun (WGS) entry which is preliminary data.</text>
</comment>
<proteinExistence type="predicted"/>
<reference evidence="1 2" key="1">
    <citation type="journal article" date="2018" name="New Phytol.">
        <title>Phylogenomics of Endogonaceae and evolution of mycorrhizas within Mucoromycota.</title>
        <authorList>
            <person name="Chang Y."/>
            <person name="Desiro A."/>
            <person name="Na H."/>
            <person name="Sandor L."/>
            <person name="Lipzen A."/>
            <person name="Clum A."/>
            <person name="Barry K."/>
            <person name="Grigoriev I.V."/>
            <person name="Martin F.M."/>
            <person name="Stajich J.E."/>
            <person name="Smith M.E."/>
            <person name="Bonito G."/>
            <person name="Spatafora J.W."/>
        </authorList>
    </citation>
    <scope>NUCLEOTIDE SEQUENCE [LARGE SCALE GENOMIC DNA]</scope>
    <source>
        <strain evidence="1 2">AD002</strain>
    </source>
</reference>
<dbReference type="EMBL" id="RBNJ01033379">
    <property type="protein sequence ID" value="RUS12685.1"/>
    <property type="molecule type" value="Genomic_DNA"/>
</dbReference>
<keyword evidence="2" id="KW-1185">Reference proteome</keyword>
<protein>
    <submittedName>
        <fullName evidence="1">Uncharacterized protein</fullName>
    </submittedName>
</protein>